<dbReference type="InterPro" id="IPR026992">
    <property type="entry name" value="DIOX_N"/>
</dbReference>
<gene>
    <name evidence="4" type="ORF">CC86DRAFT_367531</name>
</gene>
<dbReference type="InterPro" id="IPR050231">
    <property type="entry name" value="Iron_ascorbate_oxido_reductase"/>
</dbReference>
<dbReference type="GO" id="GO:0046872">
    <property type="term" value="F:metal ion binding"/>
    <property type="evidence" value="ECO:0007669"/>
    <property type="project" value="UniProtKB-KW"/>
</dbReference>
<dbReference type="PANTHER" id="PTHR47990">
    <property type="entry name" value="2-OXOGLUTARATE (2OG) AND FE(II)-DEPENDENT OXYGENASE SUPERFAMILY PROTEIN-RELATED"/>
    <property type="match status" value="1"/>
</dbReference>
<organism evidence="4 5">
    <name type="scientific">Ophiobolus disseminans</name>
    <dbReference type="NCBI Taxonomy" id="1469910"/>
    <lineage>
        <taxon>Eukaryota</taxon>
        <taxon>Fungi</taxon>
        <taxon>Dikarya</taxon>
        <taxon>Ascomycota</taxon>
        <taxon>Pezizomycotina</taxon>
        <taxon>Dothideomycetes</taxon>
        <taxon>Pleosporomycetidae</taxon>
        <taxon>Pleosporales</taxon>
        <taxon>Pleosporineae</taxon>
        <taxon>Phaeosphaeriaceae</taxon>
        <taxon>Ophiobolus</taxon>
    </lineage>
</organism>
<evidence type="ECO:0000256" key="2">
    <source>
        <dbReference type="RuleBase" id="RU003682"/>
    </source>
</evidence>
<dbReference type="Proteomes" id="UP000799424">
    <property type="component" value="Unassembled WGS sequence"/>
</dbReference>
<keyword evidence="2" id="KW-0479">Metal-binding</keyword>
<dbReference type="EMBL" id="MU006219">
    <property type="protein sequence ID" value="KAF2830895.1"/>
    <property type="molecule type" value="Genomic_DNA"/>
</dbReference>
<dbReference type="GO" id="GO:0016491">
    <property type="term" value="F:oxidoreductase activity"/>
    <property type="evidence" value="ECO:0007669"/>
    <property type="project" value="UniProtKB-KW"/>
</dbReference>
<protein>
    <submittedName>
        <fullName evidence="4">Clavaminate synthase-like protein</fullName>
    </submittedName>
</protein>
<dbReference type="OrthoDB" id="288590at2759"/>
<keyword evidence="5" id="KW-1185">Reference proteome</keyword>
<evidence type="ECO:0000313" key="5">
    <source>
        <dbReference type="Proteomes" id="UP000799424"/>
    </source>
</evidence>
<dbReference type="InterPro" id="IPR044861">
    <property type="entry name" value="IPNS-like_FE2OG_OXY"/>
</dbReference>
<reference evidence="4" key="1">
    <citation type="journal article" date="2020" name="Stud. Mycol.">
        <title>101 Dothideomycetes genomes: a test case for predicting lifestyles and emergence of pathogens.</title>
        <authorList>
            <person name="Haridas S."/>
            <person name="Albert R."/>
            <person name="Binder M."/>
            <person name="Bloem J."/>
            <person name="Labutti K."/>
            <person name="Salamov A."/>
            <person name="Andreopoulos B."/>
            <person name="Baker S."/>
            <person name="Barry K."/>
            <person name="Bills G."/>
            <person name="Bluhm B."/>
            <person name="Cannon C."/>
            <person name="Castanera R."/>
            <person name="Culley D."/>
            <person name="Daum C."/>
            <person name="Ezra D."/>
            <person name="Gonzalez J."/>
            <person name="Henrissat B."/>
            <person name="Kuo A."/>
            <person name="Liang C."/>
            <person name="Lipzen A."/>
            <person name="Lutzoni F."/>
            <person name="Magnuson J."/>
            <person name="Mondo S."/>
            <person name="Nolan M."/>
            <person name="Ohm R."/>
            <person name="Pangilinan J."/>
            <person name="Park H.-J."/>
            <person name="Ramirez L."/>
            <person name="Alfaro M."/>
            <person name="Sun H."/>
            <person name="Tritt A."/>
            <person name="Yoshinaga Y."/>
            <person name="Zwiers L.-H."/>
            <person name="Turgeon B."/>
            <person name="Goodwin S."/>
            <person name="Spatafora J."/>
            <person name="Crous P."/>
            <person name="Grigoriev I."/>
        </authorList>
    </citation>
    <scope>NUCLEOTIDE SEQUENCE</scope>
    <source>
        <strain evidence="4">CBS 113818</strain>
    </source>
</reference>
<dbReference type="SUPFAM" id="SSF51197">
    <property type="entry name" value="Clavaminate synthase-like"/>
    <property type="match status" value="1"/>
</dbReference>
<dbReference type="AlphaFoldDB" id="A0A6A7AE78"/>
<dbReference type="Gene3D" id="2.60.120.330">
    <property type="entry name" value="B-lactam Antibiotic, Isopenicillin N Synthase, Chain"/>
    <property type="match status" value="1"/>
</dbReference>
<dbReference type="InterPro" id="IPR027443">
    <property type="entry name" value="IPNS-like_sf"/>
</dbReference>
<accession>A0A6A7AE78</accession>
<proteinExistence type="inferred from homology"/>
<evidence type="ECO:0000256" key="1">
    <source>
        <dbReference type="ARBA" id="ARBA00008056"/>
    </source>
</evidence>
<evidence type="ECO:0000259" key="3">
    <source>
        <dbReference type="PROSITE" id="PS51471"/>
    </source>
</evidence>
<keyword evidence="2" id="KW-0408">Iron</keyword>
<feature type="domain" description="Fe2OG dioxygenase" evidence="3">
    <location>
        <begin position="236"/>
        <end position="356"/>
    </location>
</feature>
<keyword evidence="2" id="KW-0560">Oxidoreductase</keyword>
<evidence type="ECO:0000313" key="4">
    <source>
        <dbReference type="EMBL" id="KAF2830895.1"/>
    </source>
</evidence>
<name>A0A6A7AE78_9PLEO</name>
<sequence>MSEVEATLDAYRSRLAGGGNSSPFLNPTPDQGGRYEKPIATAHNEGLPIIDISAYLDAESTEESRQTTAKAINAACVNYGFFYLTGHGIPVPILDQVISLARDFFALPLEEKNKIKRFDAGGPEGGDGARGYQGLGENVTGGLQDMQEAVDWYREWPADKKDLKDGRVKTLQGPNLWPAVPQNLTPVYTDYISRVQRIGKALVHAMGAALELGAPIAGANKATQDENIFVRNCEDSFWVMRMINYPPLAATHTPHSTTASTSGKSESEADAESFSCGAHTDYGCVTLLHTDATPGALHVRLKDGTWLAADPVPGAFVVNIGDMIERWTNGLWKSTLHRVIHRGEAARVSVPFFYEPNFEAMVKPLAKCVQRSGGKEMHAGSTYGEHLQTKVFSNFYYSKRTDW</sequence>
<dbReference type="Pfam" id="PF14226">
    <property type="entry name" value="DIOX_N"/>
    <property type="match status" value="1"/>
</dbReference>
<dbReference type="PROSITE" id="PS51471">
    <property type="entry name" value="FE2OG_OXY"/>
    <property type="match status" value="1"/>
</dbReference>
<dbReference type="GO" id="GO:0044283">
    <property type="term" value="P:small molecule biosynthetic process"/>
    <property type="evidence" value="ECO:0007669"/>
    <property type="project" value="UniProtKB-ARBA"/>
</dbReference>
<dbReference type="Pfam" id="PF03171">
    <property type="entry name" value="2OG-FeII_Oxy"/>
    <property type="match status" value="1"/>
</dbReference>
<dbReference type="InterPro" id="IPR005123">
    <property type="entry name" value="Oxoglu/Fe-dep_dioxygenase_dom"/>
</dbReference>
<comment type="similarity">
    <text evidence="1 2">Belongs to the iron/ascorbate-dependent oxidoreductase family.</text>
</comment>